<keyword evidence="4" id="KW-0274">FAD</keyword>
<dbReference type="InterPro" id="IPR016169">
    <property type="entry name" value="FAD-bd_PCMH_sub2"/>
</dbReference>
<feature type="domain" description="FAD-binding PCMH-type" evidence="6">
    <location>
        <begin position="39"/>
        <end position="209"/>
    </location>
</feature>
<keyword evidence="8" id="KW-1185">Reference proteome</keyword>
<gene>
    <name evidence="7" type="ORF">HDA39_006554</name>
</gene>
<protein>
    <submittedName>
        <fullName evidence="7">FAD/FMN-containing dehydrogenase</fullName>
    </submittedName>
</protein>
<evidence type="ECO:0000256" key="3">
    <source>
        <dbReference type="ARBA" id="ARBA00022630"/>
    </source>
</evidence>
<dbReference type="InterPro" id="IPR036318">
    <property type="entry name" value="FAD-bd_PCMH-like_sf"/>
</dbReference>
<dbReference type="Proteomes" id="UP000549971">
    <property type="component" value="Unassembled WGS sequence"/>
</dbReference>
<accession>A0A7W9MXW7</accession>
<dbReference type="Pfam" id="PF08031">
    <property type="entry name" value="BBE"/>
    <property type="match status" value="1"/>
</dbReference>
<dbReference type="InterPro" id="IPR016167">
    <property type="entry name" value="FAD-bd_PCMH_sub1"/>
</dbReference>
<evidence type="ECO:0000313" key="7">
    <source>
        <dbReference type="EMBL" id="MBB5839820.1"/>
    </source>
</evidence>
<dbReference type="RefSeq" id="WP_184801744.1">
    <property type="nucleotide sequence ID" value="NZ_JACHMY010000001.1"/>
</dbReference>
<dbReference type="InterPro" id="IPR006094">
    <property type="entry name" value="Oxid_FAD_bind_N"/>
</dbReference>
<evidence type="ECO:0000256" key="5">
    <source>
        <dbReference type="ARBA" id="ARBA00023002"/>
    </source>
</evidence>
<dbReference type="Pfam" id="PF01565">
    <property type="entry name" value="FAD_binding_4"/>
    <property type="match status" value="1"/>
</dbReference>
<evidence type="ECO:0000313" key="8">
    <source>
        <dbReference type="Proteomes" id="UP000549971"/>
    </source>
</evidence>
<comment type="similarity">
    <text evidence="2">Belongs to the oxygen-dependent FAD-linked oxidoreductase family.</text>
</comment>
<dbReference type="InterPro" id="IPR050416">
    <property type="entry name" value="FAD-linked_Oxidoreductase"/>
</dbReference>
<dbReference type="PANTHER" id="PTHR42973:SF39">
    <property type="entry name" value="FAD-BINDING PCMH-TYPE DOMAIN-CONTAINING PROTEIN"/>
    <property type="match status" value="1"/>
</dbReference>
<dbReference type="AlphaFoldDB" id="A0A7W9MXW7"/>
<sequence length="462" mass="49295">MTQTAERGIGDLRAAVGGPVFTPGDDGYDDARRVWNAGIDRRPGVVVRCSGVDDVRAALAFAVDNGLEVSVRGGAHNVAGGAVVDDGLVIDLSLINQVSVDPEARRATVGGGALLADLDAATQEHGLAVPAGMISHTGVGGLTLGGGMGWLTRIGGLSIDNLVAVQLVTADGRVLRAAADENPDLFWAVRGGGGNFGVVTEFEFSLYAVGPLIQYGLMFWDVAQGTEVLRLAREVIPGLSRDFNVVIAGLSAPPLPFVPEEHHFRTGYALVVTGFGSPEGHAEVLDRLRAALPPLFEVATPMPYVALQQSLDEANAWGHHVYEKTSYLEDLTDDAIAVLVEHLDRKQSPLSVNLFYRLDEAYSEVPENATAFAGGRSPRYATFIVGAGRTPAQFPAEREWVRTFWSALQPHVIAGEGYVNALGQDGLDSSTLYGEKYERLARIKAEYDPGNVFHRNSNIKPA</sequence>
<reference evidence="7 8" key="1">
    <citation type="submission" date="2020-08" db="EMBL/GenBank/DDBJ databases">
        <title>Sequencing the genomes of 1000 actinobacteria strains.</title>
        <authorList>
            <person name="Klenk H.-P."/>
        </authorList>
    </citation>
    <scope>NUCLEOTIDE SEQUENCE [LARGE SCALE GENOMIC DNA]</scope>
    <source>
        <strain evidence="7 8">DSM 28967</strain>
    </source>
</reference>
<evidence type="ECO:0000256" key="4">
    <source>
        <dbReference type="ARBA" id="ARBA00022827"/>
    </source>
</evidence>
<name>A0A7W9MXW7_9ACTN</name>
<dbReference type="GO" id="GO:0016491">
    <property type="term" value="F:oxidoreductase activity"/>
    <property type="evidence" value="ECO:0007669"/>
    <property type="project" value="UniProtKB-KW"/>
</dbReference>
<comment type="cofactor">
    <cofactor evidence="1">
        <name>FAD</name>
        <dbReference type="ChEBI" id="CHEBI:57692"/>
    </cofactor>
</comment>
<dbReference type="InterPro" id="IPR012951">
    <property type="entry name" value="BBE"/>
</dbReference>
<dbReference type="Gene3D" id="3.30.43.10">
    <property type="entry name" value="Uridine Diphospho-n-acetylenolpyruvylglucosamine Reductase, domain 2"/>
    <property type="match status" value="1"/>
</dbReference>
<dbReference type="PANTHER" id="PTHR42973">
    <property type="entry name" value="BINDING OXIDOREDUCTASE, PUTATIVE (AFU_ORTHOLOGUE AFUA_1G17690)-RELATED"/>
    <property type="match status" value="1"/>
</dbReference>
<organism evidence="7 8">
    <name type="scientific">Kribbella italica</name>
    <dbReference type="NCBI Taxonomy" id="1540520"/>
    <lineage>
        <taxon>Bacteria</taxon>
        <taxon>Bacillati</taxon>
        <taxon>Actinomycetota</taxon>
        <taxon>Actinomycetes</taxon>
        <taxon>Propionibacteriales</taxon>
        <taxon>Kribbellaceae</taxon>
        <taxon>Kribbella</taxon>
    </lineage>
</organism>
<dbReference type="EMBL" id="JACHMY010000001">
    <property type="protein sequence ID" value="MBB5839820.1"/>
    <property type="molecule type" value="Genomic_DNA"/>
</dbReference>
<comment type="caution">
    <text evidence="7">The sequence shown here is derived from an EMBL/GenBank/DDBJ whole genome shotgun (WGS) entry which is preliminary data.</text>
</comment>
<dbReference type="GO" id="GO:0071949">
    <property type="term" value="F:FAD binding"/>
    <property type="evidence" value="ECO:0007669"/>
    <property type="project" value="InterPro"/>
</dbReference>
<evidence type="ECO:0000256" key="2">
    <source>
        <dbReference type="ARBA" id="ARBA00005466"/>
    </source>
</evidence>
<dbReference type="Gene3D" id="3.40.462.20">
    <property type="match status" value="1"/>
</dbReference>
<evidence type="ECO:0000259" key="6">
    <source>
        <dbReference type="PROSITE" id="PS51387"/>
    </source>
</evidence>
<evidence type="ECO:0000256" key="1">
    <source>
        <dbReference type="ARBA" id="ARBA00001974"/>
    </source>
</evidence>
<dbReference type="PROSITE" id="PS51387">
    <property type="entry name" value="FAD_PCMH"/>
    <property type="match status" value="1"/>
</dbReference>
<dbReference type="SUPFAM" id="SSF56176">
    <property type="entry name" value="FAD-binding/transporter-associated domain-like"/>
    <property type="match status" value="1"/>
</dbReference>
<keyword evidence="5" id="KW-0560">Oxidoreductase</keyword>
<dbReference type="Gene3D" id="3.30.465.10">
    <property type="match status" value="1"/>
</dbReference>
<keyword evidence="3" id="KW-0285">Flavoprotein</keyword>
<dbReference type="InterPro" id="IPR016166">
    <property type="entry name" value="FAD-bd_PCMH"/>
</dbReference>
<proteinExistence type="inferred from homology"/>